<dbReference type="InterPro" id="IPR036871">
    <property type="entry name" value="PX_dom_sf"/>
</dbReference>
<reference evidence="2" key="1">
    <citation type="submission" date="2023-07" db="EMBL/GenBank/DDBJ databases">
        <authorList>
            <consortium name="AG Swart"/>
            <person name="Singh M."/>
            <person name="Singh A."/>
            <person name="Seah K."/>
            <person name="Emmerich C."/>
        </authorList>
    </citation>
    <scope>NUCLEOTIDE SEQUENCE</scope>
    <source>
        <strain evidence="2">DP1</strain>
    </source>
</reference>
<protein>
    <submittedName>
        <fullName evidence="2">Uncharacterized protein</fullName>
    </submittedName>
</protein>
<feature type="region of interest" description="Disordered" evidence="1">
    <location>
        <begin position="141"/>
        <end position="170"/>
    </location>
</feature>
<dbReference type="GO" id="GO:0035091">
    <property type="term" value="F:phosphatidylinositol binding"/>
    <property type="evidence" value="ECO:0007669"/>
    <property type="project" value="InterPro"/>
</dbReference>
<dbReference type="Gene3D" id="3.30.1520.10">
    <property type="entry name" value="Phox-like domain"/>
    <property type="match status" value="1"/>
</dbReference>
<dbReference type="AlphaFoldDB" id="A0AAD1XUY9"/>
<organism evidence="2 3">
    <name type="scientific">Euplotes crassus</name>
    <dbReference type="NCBI Taxonomy" id="5936"/>
    <lineage>
        <taxon>Eukaryota</taxon>
        <taxon>Sar</taxon>
        <taxon>Alveolata</taxon>
        <taxon>Ciliophora</taxon>
        <taxon>Intramacronucleata</taxon>
        <taxon>Spirotrichea</taxon>
        <taxon>Hypotrichia</taxon>
        <taxon>Euplotida</taxon>
        <taxon>Euplotidae</taxon>
        <taxon>Moneuplotes</taxon>
    </lineage>
</organism>
<keyword evidence="3" id="KW-1185">Reference proteome</keyword>
<evidence type="ECO:0000256" key="1">
    <source>
        <dbReference type="SAM" id="MobiDB-lite"/>
    </source>
</evidence>
<evidence type="ECO:0000313" key="3">
    <source>
        <dbReference type="Proteomes" id="UP001295684"/>
    </source>
</evidence>
<evidence type="ECO:0000313" key="2">
    <source>
        <dbReference type="EMBL" id="CAI2379394.1"/>
    </source>
</evidence>
<proteinExistence type="predicted"/>
<accession>A0AAD1XUY9</accession>
<feature type="compositionally biased region" description="Basic and acidic residues" evidence="1">
    <location>
        <begin position="141"/>
        <end position="150"/>
    </location>
</feature>
<name>A0AAD1XUY9_EUPCR</name>
<dbReference type="EMBL" id="CAMPGE010021236">
    <property type="protein sequence ID" value="CAI2379394.1"/>
    <property type="molecule type" value="Genomic_DNA"/>
</dbReference>
<gene>
    <name evidence="2" type="ORF">ECRASSUSDP1_LOCUS20804</name>
</gene>
<dbReference type="Proteomes" id="UP001295684">
    <property type="component" value="Unassembled WGS sequence"/>
</dbReference>
<sequence length="234" mass="28028">MSDLVLSQLEKEYYTEIYDLLSIKDEEIAPEEVRILTPTTYIEVFKKCKLNVVQIKRIWGLCSVENKYMLREGFNQALKCVAMIQNSIDLDEKDDKFKTVLELPIFDHEGIQEIYNKVEKKRLKQLESLQDLFNKRKEMLERRNERDNMSHHSRKKKFGSSSQEEVDPPSENIQVEITELKYIEDELSDMTNYFQYKIETEAKNIPKYQTGKKYVVYRKFYEFELFQSCFTKST</sequence>
<comment type="caution">
    <text evidence="2">The sequence shown here is derived from an EMBL/GenBank/DDBJ whole genome shotgun (WGS) entry which is preliminary data.</text>
</comment>
<dbReference type="Gene3D" id="1.10.238.10">
    <property type="entry name" value="EF-hand"/>
    <property type="match status" value="1"/>
</dbReference>